<evidence type="ECO:0000256" key="3">
    <source>
        <dbReference type="ARBA" id="ARBA00036080"/>
    </source>
</evidence>
<dbReference type="GO" id="GO:0008761">
    <property type="term" value="F:UDP-N-acetylglucosamine 2-epimerase activity"/>
    <property type="evidence" value="ECO:0007669"/>
    <property type="project" value="UniProtKB-EC"/>
</dbReference>
<feature type="domain" description="UDP-N-acetylglucosamine 2-epimerase" evidence="10">
    <location>
        <begin position="23"/>
        <end position="371"/>
    </location>
</feature>
<name>A0AAU7LSD4_9BURK</name>
<dbReference type="PANTHER" id="PTHR43174">
    <property type="entry name" value="UDP-N-ACETYLGLUCOSAMINE 2-EPIMERASE"/>
    <property type="match status" value="1"/>
</dbReference>
<dbReference type="Gene3D" id="3.40.50.2000">
    <property type="entry name" value="Glycogen Phosphorylase B"/>
    <property type="match status" value="2"/>
</dbReference>
<keyword evidence="2 9" id="KW-0413">Isomerase</keyword>
<reference evidence="11" key="1">
    <citation type="submission" date="2024-05" db="EMBL/GenBank/DDBJ databases">
        <authorList>
            <person name="Bunk B."/>
            <person name="Swiderski J."/>
            <person name="Sproer C."/>
            <person name="Thiel V."/>
        </authorList>
    </citation>
    <scope>NUCLEOTIDE SEQUENCE</scope>
    <source>
        <strain evidence="11">DSM 17735</strain>
    </source>
</reference>
<dbReference type="EMBL" id="CP157675">
    <property type="protein sequence ID" value="XBP70530.1"/>
    <property type="molecule type" value="Genomic_DNA"/>
</dbReference>
<dbReference type="EC" id="5.1.3.14" evidence="5"/>
<protein>
    <recommendedName>
        <fullName evidence="8">Probable UDP-N-acetylglucosamine 2-epimerase</fullName>
        <ecNumber evidence="5">5.1.3.14</ecNumber>
    </recommendedName>
</protein>
<accession>A0AAU7LSD4</accession>
<dbReference type="CDD" id="cd03786">
    <property type="entry name" value="GTB_UDP-GlcNAc_2-Epimerase"/>
    <property type="match status" value="1"/>
</dbReference>
<evidence type="ECO:0000256" key="2">
    <source>
        <dbReference type="ARBA" id="ARBA00023235"/>
    </source>
</evidence>
<evidence type="ECO:0000256" key="4">
    <source>
        <dbReference type="ARBA" id="ARBA00038209"/>
    </source>
</evidence>
<evidence type="ECO:0000313" key="11">
    <source>
        <dbReference type="EMBL" id="XBP70530.1"/>
    </source>
</evidence>
<proteinExistence type="inferred from homology"/>
<dbReference type="NCBIfam" id="TIGR00236">
    <property type="entry name" value="wecB"/>
    <property type="match status" value="1"/>
</dbReference>
<dbReference type="GO" id="GO:0009103">
    <property type="term" value="P:lipopolysaccharide biosynthetic process"/>
    <property type="evidence" value="ECO:0007669"/>
    <property type="project" value="UniProtKB-KW"/>
</dbReference>
<comment type="similarity">
    <text evidence="4 9">Belongs to the UDP-N-acetylglucosamine 2-epimerase family.</text>
</comment>
<dbReference type="SUPFAM" id="SSF53756">
    <property type="entry name" value="UDP-Glycosyltransferase/glycogen phosphorylase"/>
    <property type="match status" value="1"/>
</dbReference>
<evidence type="ECO:0000256" key="8">
    <source>
        <dbReference type="ARBA" id="ARBA00070970"/>
    </source>
</evidence>
<dbReference type="InterPro" id="IPR029767">
    <property type="entry name" value="WecB-like"/>
</dbReference>
<keyword evidence="1" id="KW-0448">Lipopolysaccharide biosynthesis</keyword>
<evidence type="ECO:0000256" key="7">
    <source>
        <dbReference type="ARBA" id="ARBA00060597"/>
    </source>
</evidence>
<sequence>MTKKILLVFGTRPEAIKMAPLVKALQAQPAFEAKVCVTAQHRHMLDQVLHLFDIQPDFDLNLMKPGQDLYDITSGVLLGLKSVLTEWRPDAVLVHGDTSTTFAATLAAFYQRIPVGHVEAGLRTGNLYSPWPEEANRKLTSTLAQWHFAPTATSRGNLLREGVAPETIHVTGNTVIDALLQVREKIVTNTDLRQQFEKDFSFLDPARRLVLVTGHRRENFGQGFEDICQALARIAKNNAGVQVVYPVHLNPQVQEPVRRLLGGVDNVHLIEPLDYLPFVYLMDRSTLILTDSGGIQEEAPSLGKPVLVMRDTTERPEAVEAGTVRLVGTNADEIAGQASLLLGNTEAYEAMAFAHNPYGDGFACERIAQTLLADKQLFAHAAGQPSRPASSLAVQT</sequence>
<evidence type="ECO:0000256" key="5">
    <source>
        <dbReference type="ARBA" id="ARBA00038858"/>
    </source>
</evidence>
<dbReference type="AlphaFoldDB" id="A0AAU7LSD4"/>
<comment type="catalytic activity">
    <reaction evidence="3">
        <text>UDP-N-acetyl-alpha-D-glucosamine = UDP-N-acetyl-alpha-D-mannosamine</text>
        <dbReference type="Rhea" id="RHEA:17213"/>
        <dbReference type="ChEBI" id="CHEBI:57705"/>
        <dbReference type="ChEBI" id="CHEBI:68623"/>
        <dbReference type="EC" id="5.1.3.14"/>
    </reaction>
</comment>
<evidence type="ECO:0000259" key="10">
    <source>
        <dbReference type="Pfam" id="PF02350"/>
    </source>
</evidence>
<evidence type="ECO:0000256" key="6">
    <source>
        <dbReference type="ARBA" id="ARBA00057006"/>
    </source>
</evidence>
<dbReference type="PANTHER" id="PTHR43174:SF2">
    <property type="entry name" value="UDP-N-ACETYLGLUCOSAMINE 2-EPIMERASE"/>
    <property type="match status" value="1"/>
</dbReference>
<dbReference type="Pfam" id="PF02350">
    <property type="entry name" value="Epimerase_2"/>
    <property type="match status" value="1"/>
</dbReference>
<evidence type="ECO:0000256" key="1">
    <source>
        <dbReference type="ARBA" id="ARBA00022985"/>
    </source>
</evidence>
<organism evidence="11">
    <name type="scientific">Polaromonas hydrogenivorans</name>
    <dbReference type="NCBI Taxonomy" id="335476"/>
    <lineage>
        <taxon>Bacteria</taxon>
        <taxon>Pseudomonadati</taxon>
        <taxon>Pseudomonadota</taxon>
        <taxon>Betaproteobacteria</taxon>
        <taxon>Burkholderiales</taxon>
        <taxon>Comamonadaceae</taxon>
        <taxon>Polaromonas</taxon>
    </lineage>
</organism>
<evidence type="ECO:0000256" key="9">
    <source>
        <dbReference type="RuleBase" id="RU003513"/>
    </source>
</evidence>
<gene>
    <name evidence="11" type="primary">wecB</name>
    <name evidence="11" type="ORF">ABLV49_01440</name>
</gene>
<comment type="function">
    <text evidence="6">May be involved in synthesis of N-acetyltrideoxygalactose, a component of exopolysaccharide EPS I which functions as a virulence factor.</text>
</comment>
<comment type="pathway">
    <text evidence="7">Glycan metabolism; exopolysaccharide EPS I biosynthesis.</text>
</comment>
<dbReference type="InterPro" id="IPR003331">
    <property type="entry name" value="UDP_GlcNAc_Epimerase_2_dom"/>
</dbReference>
<dbReference type="FunFam" id="3.40.50.2000:FF:000043">
    <property type="entry name" value="UDP-N-acetylglucosamine 2-epimerase"/>
    <property type="match status" value="1"/>
</dbReference>
<dbReference type="RefSeq" id="WP_349279891.1">
    <property type="nucleotide sequence ID" value="NZ_CBCSCU010000008.1"/>
</dbReference>